<accession>A0A8S5SX80</accession>
<dbReference type="EMBL" id="BK032697">
    <property type="protein sequence ID" value="DAF55700.1"/>
    <property type="molecule type" value="Genomic_DNA"/>
</dbReference>
<organism evidence="1">
    <name type="scientific">Podoviridae sp. ctylN24</name>
    <dbReference type="NCBI Taxonomy" id="2827756"/>
    <lineage>
        <taxon>Viruses</taxon>
        <taxon>Duplodnaviria</taxon>
        <taxon>Heunggongvirae</taxon>
        <taxon>Uroviricota</taxon>
        <taxon>Caudoviricetes</taxon>
    </lineage>
</organism>
<protein>
    <submittedName>
        <fullName evidence="1">Uncharacterized protein</fullName>
    </submittedName>
</protein>
<evidence type="ECO:0000313" key="1">
    <source>
        <dbReference type="EMBL" id="DAF55700.1"/>
    </source>
</evidence>
<reference evidence="1" key="1">
    <citation type="journal article" date="2021" name="Proc. Natl. Acad. Sci. U.S.A.">
        <title>A Catalog of Tens of Thousands of Viruses from Human Metagenomes Reveals Hidden Associations with Chronic Diseases.</title>
        <authorList>
            <person name="Tisza M.J."/>
            <person name="Buck C.B."/>
        </authorList>
    </citation>
    <scope>NUCLEOTIDE SEQUENCE</scope>
    <source>
        <strain evidence="1">CtylN24</strain>
    </source>
</reference>
<proteinExistence type="predicted"/>
<sequence>MEKDYGIWLSSFNHVWYGLFTSKQQVKRFCRKHKLDFPGFVGEGAQATTWSLKHHNGDAVALVCMRNRGAVTTEVAGLIAHEAAHVWQFIRDEMGEEKPSEEFEAYSLQKIVVRLLKDYNEKAGQ</sequence>
<name>A0A8S5SX80_9CAUD</name>